<evidence type="ECO:0000313" key="1">
    <source>
        <dbReference type="EMBL" id="WQD37562.1"/>
    </source>
</evidence>
<dbReference type="EMBL" id="CP139960">
    <property type="protein sequence ID" value="WQD37562.1"/>
    <property type="molecule type" value="Genomic_DNA"/>
</dbReference>
<proteinExistence type="predicted"/>
<sequence length="99" mass="11049">MDTHLTVAPGIGYFVTDNLALGISASYQYHYTRTPRYMDINPGGGTVHYGDNIYTTTALVPSLSYYSLREKIEAGIICWGRYAFLKEKDSYSGADDHIV</sequence>
<evidence type="ECO:0008006" key="3">
    <source>
        <dbReference type="Google" id="ProtNLM"/>
    </source>
</evidence>
<gene>
    <name evidence="1" type="ORF">U0035_17970</name>
</gene>
<dbReference type="Proteomes" id="UP001325680">
    <property type="component" value="Chromosome"/>
</dbReference>
<evidence type="ECO:0000313" key="2">
    <source>
        <dbReference type="Proteomes" id="UP001325680"/>
    </source>
</evidence>
<accession>A0ABZ0W7Q9</accession>
<dbReference type="RefSeq" id="WP_114791657.1">
    <property type="nucleotide sequence ID" value="NZ_CP139960.1"/>
</dbReference>
<keyword evidence="2" id="KW-1185">Reference proteome</keyword>
<organism evidence="1 2">
    <name type="scientific">Niabella yanshanensis</name>
    <dbReference type="NCBI Taxonomy" id="577386"/>
    <lineage>
        <taxon>Bacteria</taxon>
        <taxon>Pseudomonadati</taxon>
        <taxon>Bacteroidota</taxon>
        <taxon>Chitinophagia</taxon>
        <taxon>Chitinophagales</taxon>
        <taxon>Chitinophagaceae</taxon>
        <taxon>Niabella</taxon>
    </lineage>
</organism>
<name>A0ABZ0W7Q9_9BACT</name>
<reference evidence="1 2" key="1">
    <citation type="submission" date="2023-12" db="EMBL/GenBank/DDBJ databases">
        <title>Genome sequencing and assembly of bacterial species from a model synthetic community.</title>
        <authorList>
            <person name="Hogle S.L."/>
        </authorList>
    </citation>
    <scope>NUCLEOTIDE SEQUENCE [LARGE SCALE GENOMIC DNA]</scope>
    <source>
        <strain evidence="1 2">HAMBI_3031</strain>
    </source>
</reference>
<protein>
    <recommendedName>
        <fullName evidence="3">Outer membrane protein beta-barrel domain-containing protein</fullName>
    </recommendedName>
</protein>